<sequence>MYSETDIKKIAERLKYLREVLNISVEEAADAAMVTVEEYRLAESGKVDFTFNFLQKLAKHFGVDIVQLISGESPRLTGFQVTRAGEGMPLERRKGLNYFHLASHFKDKVAEPFIVEARFDPEEQNKPLHVSTHNDQEFDLILEGKLKVTVDNYTTVLAEGDSIYYNANLPHGMIAYDGDCKFLAIVIKNSLTLSEMNETTTALDTVKARDENAIYRKFITPKTDDRGRLISLDFHPPKSYNFAYDVVDALAKKNPHKTAMIWLDHNKSEKVFSFADMSEMSNRAANFFRSLGIKKGDPVMLVMKRKYQFWFAILGLHKLGAIAVPATHLLTAHDYEYRFNTAKIKACVIANEDAMIHECEAALSSSPTVEYKIAVGGDKRDGWYDFDEELAKQSPVFARTDAGLDDLMLMYFTSGTSGYPKIAAHTQRYSLGHFVTAKYWHNVDPNGLHFTIADTGWGKSVWGKLYGQWLAEAAVFTYDFDKFKAEDILPLFAKYNITTFCAPPTMFRMFLLADISKYDLSSLKHVTTAGEALNREVFDQFYKVTGLKIMEGFGQTETTLTIANLVGNEIKLGSMGKPTPQYDVEIVDENGEPTKAGEVGEIVIHTDKGAPYGLFSGYYLNDEATANTWHDGMYHTGDMAWRDEDGYYWYMSRIDDVIKSSGYRIGPFEIESVIMELPYVVECAITGVPDPIRGQVVKATIVLTEGTEGSEELKKDIQTYVKTHTAPYKYPRVIDFVKELPRTTNGKIRRVALRDKK</sequence>
<dbReference type="InterPro" id="IPR042099">
    <property type="entry name" value="ANL_N_sf"/>
</dbReference>
<evidence type="ECO:0000256" key="3">
    <source>
        <dbReference type="ARBA" id="ARBA00022741"/>
    </source>
</evidence>
<dbReference type="Gene3D" id="2.60.120.10">
    <property type="entry name" value="Jelly Rolls"/>
    <property type="match status" value="1"/>
</dbReference>
<dbReference type="GO" id="GO:0003677">
    <property type="term" value="F:DNA binding"/>
    <property type="evidence" value="ECO:0007669"/>
    <property type="project" value="InterPro"/>
</dbReference>
<dbReference type="GO" id="GO:0004321">
    <property type="term" value="F:fatty-acyl-CoA synthase activity"/>
    <property type="evidence" value="ECO:0007669"/>
    <property type="project" value="TreeGrafter"/>
</dbReference>
<dbReference type="EMBL" id="JADINF010000010">
    <property type="protein sequence ID" value="MBO8423480.1"/>
    <property type="molecule type" value="Genomic_DNA"/>
</dbReference>
<dbReference type="InterPro" id="IPR011051">
    <property type="entry name" value="RmlC_Cupin_sf"/>
</dbReference>
<dbReference type="PANTHER" id="PTHR43605:SF10">
    <property type="entry name" value="ACYL-COA SYNTHETASE MEDIUM CHAIN FAMILY MEMBER 3"/>
    <property type="match status" value="1"/>
</dbReference>
<protein>
    <submittedName>
        <fullName evidence="6">AMP-binding protein</fullName>
    </submittedName>
</protein>
<feature type="domain" description="HTH cro/C1-type" evidence="5">
    <location>
        <begin position="14"/>
        <end position="68"/>
    </location>
</feature>
<dbReference type="FunFam" id="3.30.300.30:FF:000005">
    <property type="entry name" value="Acyl-coenzyme A synthetase ACSM5, mitochondrial"/>
    <property type="match status" value="1"/>
</dbReference>
<dbReference type="Pfam" id="PF07883">
    <property type="entry name" value="Cupin_2"/>
    <property type="match status" value="1"/>
</dbReference>
<dbReference type="SUPFAM" id="SSF47413">
    <property type="entry name" value="lambda repressor-like DNA-binding domains"/>
    <property type="match status" value="1"/>
</dbReference>
<dbReference type="GO" id="GO:0016405">
    <property type="term" value="F:CoA-ligase activity"/>
    <property type="evidence" value="ECO:0007669"/>
    <property type="project" value="UniProtKB-ARBA"/>
</dbReference>
<dbReference type="InterPro" id="IPR013096">
    <property type="entry name" value="Cupin_2"/>
</dbReference>
<keyword evidence="2" id="KW-0436">Ligase</keyword>
<dbReference type="GO" id="GO:0006637">
    <property type="term" value="P:acyl-CoA metabolic process"/>
    <property type="evidence" value="ECO:0007669"/>
    <property type="project" value="TreeGrafter"/>
</dbReference>
<evidence type="ECO:0000256" key="4">
    <source>
        <dbReference type="ARBA" id="ARBA00022840"/>
    </source>
</evidence>
<dbReference type="SUPFAM" id="SSF51182">
    <property type="entry name" value="RmlC-like cupins"/>
    <property type="match status" value="1"/>
</dbReference>
<dbReference type="Pfam" id="PF01381">
    <property type="entry name" value="HTH_3"/>
    <property type="match status" value="1"/>
</dbReference>
<gene>
    <name evidence="6" type="ORF">IAB16_00440</name>
</gene>
<dbReference type="PROSITE" id="PS00455">
    <property type="entry name" value="AMP_BINDING"/>
    <property type="match status" value="1"/>
</dbReference>
<organism evidence="6 7">
    <name type="scientific">Candidatus Stercoripulliclostridium pullicola</name>
    <dbReference type="NCBI Taxonomy" id="2840953"/>
    <lineage>
        <taxon>Bacteria</taxon>
        <taxon>Bacillati</taxon>
        <taxon>Bacillota</taxon>
        <taxon>Clostridia</taxon>
        <taxon>Eubacteriales</taxon>
        <taxon>Candidatus Stercoripulliclostridium</taxon>
    </lineage>
</organism>
<dbReference type="Gene3D" id="1.10.260.40">
    <property type="entry name" value="lambda repressor-like DNA-binding domains"/>
    <property type="match status" value="1"/>
</dbReference>
<keyword evidence="4" id="KW-0067">ATP-binding</keyword>
<evidence type="ECO:0000256" key="1">
    <source>
        <dbReference type="ARBA" id="ARBA00006432"/>
    </source>
</evidence>
<dbReference type="Gene3D" id="3.40.50.12780">
    <property type="entry name" value="N-terminal domain of ligase-like"/>
    <property type="match status" value="1"/>
</dbReference>
<evidence type="ECO:0000256" key="2">
    <source>
        <dbReference type="ARBA" id="ARBA00022598"/>
    </source>
</evidence>
<accession>A0A940DEP0</accession>
<dbReference type="SMART" id="SM00530">
    <property type="entry name" value="HTH_XRE"/>
    <property type="match status" value="1"/>
</dbReference>
<dbReference type="InterPro" id="IPR010982">
    <property type="entry name" value="Lambda_DNA-bd_dom_sf"/>
</dbReference>
<dbReference type="AlphaFoldDB" id="A0A940DEP0"/>
<dbReference type="Pfam" id="PF00501">
    <property type="entry name" value="AMP-binding"/>
    <property type="match status" value="1"/>
</dbReference>
<dbReference type="GO" id="GO:0005524">
    <property type="term" value="F:ATP binding"/>
    <property type="evidence" value="ECO:0007669"/>
    <property type="project" value="UniProtKB-KW"/>
</dbReference>
<evidence type="ECO:0000313" key="6">
    <source>
        <dbReference type="EMBL" id="MBO8423480.1"/>
    </source>
</evidence>
<dbReference type="GO" id="GO:0015645">
    <property type="term" value="F:fatty acid ligase activity"/>
    <property type="evidence" value="ECO:0007669"/>
    <property type="project" value="TreeGrafter"/>
</dbReference>
<dbReference type="PROSITE" id="PS50943">
    <property type="entry name" value="HTH_CROC1"/>
    <property type="match status" value="1"/>
</dbReference>
<reference evidence="6" key="1">
    <citation type="submission" date="2020-10" db="EMBL/GenBank/DDBJ databases">
        <authorList>
            <person name="Gilroy R."/>
        </authorList>
    </citation>
    <scope>NUCLEOTIDE SEQUENCE</scope>
    <source>
        <strain evidence="6">517</strain>
    </source>
</reference>
<keyword evidence="3" id="KW-0547">Nucleotide-binding</keyword>
<dbReference type="Proteomes" id="UP000727857">
    <property type="component" value="Unassembled WGS sequence"/>
</dbReference>
<dbReference type="PANTHER" id="PTHR43605">
    <property type="entry name" value="ACYL-COENZYME A SYNTHETASE"/>
    <property type="match status" value="1"/>
</dbReference>
<dbReference type="InterPro" id="IPR045851">
    <property type="entry name" value="AMP-bd_C_sf"/>
</dbReference>
<reference evidence="6" key="2">
    <citation type="journal article" date="2021" name="PeerJ">
        <title>Extensive microbial diversity within the chicken gut microbiome revealed by metagenomics and culture.</title>
        <authorList>
            <person name="Gilroy R."/>
            <person name="Ravi A."/>
            <person name="Getino M."/>
            <person name="Pursley I."/>
            <person name="Horton D.L."/>
            <person name="Alikhan N.F."/>
            <person name="Baker D."/>
            <person name="Gharbi K."/>
            <person name="Hall N."/>
            <person name="Watson M."/>
            <person name="Adriaenssens E.M."/>
            <person name="Foster-Nyarko E."/>
            <person name="Jarju S."/>
            <person name="Secka A."/>
            <person name="Antonio M."/>
            <person name="Oren A."/>
            <person name="Chaudhuri R.R."/>
            <person name="La Ragione R."/>
            <person name="Hildebrand F."/>
            <person name="Pallen M.J."/>
        </authorList>
    </citation>
    <scope>NUCLEOTIDE SEQUENCE</scope>
    <source>
        <strain evidence="6">517</strain>
    </source>
</reference>
<evidence type="ECO:0000313" key="7">
    <source>
        <dbReference type="Proteomes" id="UP000727857"/>
    </source>
</evidence>
<comment type="similarity">
    <text evidence="1">Belongs to the ATP-dependent AMP-binding enzyme family.</text>
</comment>
<dbReference type="SUPFAM" id="SSF56801">
    <property type="entry name" value="Acetyl-CoA synthetase-like"/>
    <property type="match status" value="1"/>
</dbReference>
<dbReference type="InterPro" id="IPR025110">
    <property type="entry name" value="AMP-bd_C"/>
</dbReference>
<dbReference type="InterPro" id="IPR020845">
    <property type="entry name" value="AMP-binding_CS"/>
</dbReference>
<name>A0A940DEP0_9FIRM</name>
<dbReference type="Gene3D" id="3.30.300.30">
    <property type="match status" value="1"/>
</dbReference>
<dbReference type="InterPro" id="IPR014710">
    <property type="entry name" value="RmlC-like_jellyroll"/>
</dbReference>
<dbReference type="Pfam" id="PF13193">
    <property type="entry name" value="AMP-binding_C"/>
    <property type="match status" value="1"/>
</dbReference>
<proteinExistence type="inferred from homology"/>
<dbReference type="InterPro" id="IPR051087">
    <property type="entry name" value="Mitochondrial_ACSM"/>
</dbReference>
<comment type="caution">
    <text evidence="6">The sequence shown here is derived from an EMBL/GenBank/DDBJ whole genome shotgun (WGS) entry which is preliminary data.</text>
</comment>
<dbReference type="InterPro" id="IPR001387">
    <property type="entry name" value="Cro/C1-type_HTH"/>
</dbReference>
<evidence type="ECO:0000259" key="5">
    <source>
        <dbReference type="PROSITE" id="PS50943"/>
    </source>
</evidence>
<dbReference type="CDD" id="cd00093">
    <property type="entry name" value="HTH_XRE"/>
    <property type="match status" value="1"/>
</dbReference>
<dbReference type="CDD" id="cd02209">
    <property type="entry name" value="cupin_XRE_C"/>
    <property type="match status" value="1"/>
</dbReference>
<dbReference type="GO" id="GO:0006633">
    <property type="term" value="P:fatty acid biosynthetic process"/>
    <property type="evidence" value="ECO:0007669"/>
    <property type="project" value="TreeGrafter"/>
</dbReference>
<dbReference type="InterPro" id="IPR000873">
    <property type="entry name" value="AMP-dep_synth/lig_dom"/>
</dbReference>